<dbReference type="EMBL" id="ML122297">
    <property type="protein sequence ID" value="RPD55267.1"/>
    <property type="molecule type" value="Genomic_DNA"/>
</dbReference>
<protein>
    <submittedName>
        <fullName evidence="3">Uncharacterized protein</fullName>
    </submittedName>
</protein>
<accession>A0A5C2RWW9</accession>
<sequence>MELSQLYSLCTYHHTALHRGILMERVSDYKRKIIRPAFRSAGFSEPRRDVNPSRPTSTTTSRPTSSTTCSPCSVTSAMAENDARIIVLPDLNYGVRLPPKITTPVPSATDVVAADIFRRSVVQNAGMALAESEAVAAAIHYDVRVSGAAAEPPWAGPMFQRLEDRLMAKLTEKIDQLEERVGGKFDRLEEKVDRLELAVQEVHGMAAKTHSLVGEVQQ</sequence>
<evidence type="ECO:0000256" key="1">
    <source>
        <dbReference type="SAM" id="Coils"/>
    </source>
</evidence>
<dbReference type="Proteomes" id="UP000313359">
    <property type="component" value="Unassembled WGS sequence"/>
</dbReference>
<feature type="region of interest" description="Disordered" evidence="2">
    <location>
        <begin position="44"/>
        <end position="72"/>
    </location>
</feature>
<gene>
    <name evidence="3" type="ORF">L227DRAFT_312452</name>
</gene>
<organism evidence="3 4">
    <name type="scientific">Lentinus tigrinus ALCF2SS1-6</name>
    <dbReference type="NCBI Taxonomy" id="1328759"/>
    <lineage>
        <taxon>Eukaryota</taxon>
        <taxon>Fungi</taxon>
        <taxon>Dikarya</taxon>
        <taxon>Basidiomycota</taxon>
        <taxon>Agaricomycotina</taxon>
        <taxon>Agaricomycetes</taxon>
        <taxon>Polyporales</taxon>
        <taxon>Polyporaceae</taxon>
        <taxon>Lentinus</taxon>
    </lineage>
</organism>
<name>A0A5C2RWW9_9APHY</name>
<keyword evidence="4" id="KW-1185">Reference proteome</keyword>
<dbReference type="AlphaFoldDB" id="A0A5C2RWW9"/>
<reference evidence="3" key="1">
    <citation type="journal article" date="2018" name="Genome Biol. Evol.">
        <title>Genomics and development of Lentinus tigrinus, a white-rot wood-decaying mushroom with dimorphic fruiting bodies.</title>
        <authorList>
            <person name="Wu B."/>
            <person name="Xu Z."/>
            <person name="Knudson A."/>
            <person name="Carlson A."/>
            <person name="Chen N."/>
            <person name="Kovaka S."/>
            <person name="LaButti K."/>
            <person name="Lipzen A."/>
            <person name="Pennachio C."/>
            <person name="Riley R."/>
            <person name="Schakwitz W."/>
            <person name="Umezawa K."/>
            <person name="Ohm R.A."/>
            <person name="Grigoriev I.V."/>
            <person name="Nagy L.G."/>
            <person name="Gibbons J."/>
            <person name="Hibbett D."/>
        </authorList>
    </citation>
    <scope>NUCLEOTIDE SEQUENCE [LARGE SCALE GENOMIC DNA]</scope>
    <source>
        <strain evidence="3">ALCF2SS1-6</strain>
    </source>
</reference>
<evidence type="ECO:0000313" key="3">
    <source>
        <dbReference type="EMBL" id="RPD55267.1"/>
    </source>
</evidence>
<proteinExistence type="predicted"/>
<feature type="coiled-coil region" evidence="1">
    <location>
        <begin position="160"/>
        <end position="205"/>
    </location>
</feature>
<feature type="compositionally biased region" description="Low complexity" evidence="2">
    <location>
        <begin position="52"/>
        <end position="72"/>
    </location>
</feature>
<keyword evidence="1" id="KW-0175">Coiled coil</keyword>
<evidence type="ECO:0000256" key="2">
    <source>
        <dbReference type="SAM" id="MobiDB-lite"/>
    </source>
</evidence>
<evidence type="ECO:0000313" key="4">
    <source>
        <dbReference type="Proteomes" id="UP000313359"/>
    </source>
</evidence>